<evidence type="ECO:0000313" key="1">
    <source>
        <dbReference type="EMBL" id="SJM66864.1"/>
    </source>
</evidence>
<accession>A0A1R4GFA6</accession>
<evidence type="ECO:0000313" key="2">
    <source>
        <dbReference type="Proteomes" id="UP000195787"/>
    </source>
</evidence>
<dbReference type="EMBL" id="FUHU01000044">
    <property type="protein sequence ID" value="SJM66864.1"/>
    <property type="molecule type" value="Genomic_DNA"/>
</dbReference>
<dbReference type="AlphaFoldDB" id="A0A1R4GFA6"/>
<protein>
    <submittedName>
        <fullName evidence="1">Uncharacterized protein</fullName>
    </submittedName>
</protein>
<name>A0A1R4GFA6_9MICO</name>
<organism evidence="1 2">
    <name type="scientific">Agrococcus casei LMG 22410</name>
    <dbReference type="NCBI Taxonomy" id="1255656"/>
    <lineage>
        <taxon>Bacteria</taxon>
        <taxon>Bacillati</taxon>
        <taxon>Actinomycetota</taxon>
        <taxon>Actinomycetes</taxon>
        <taxon>Micrococcales</taxon>
        <taxon>Microbacteriaceae</taxon>
        <taxon>Agrococcus</taxon>
    </lineage>
</organism>
<reference evidence="1 2" key="1">
    <citation type="submission" date="2017-02" db="EMBL/GenBank/DDBJ databases">
        <authorList>
            <person name="Peterson S.W."/>
        </authorList>
    </citation>
    <scope>NUCLEOTIDE SEQUENCE [LARGE SCALE GENOMIC DNA]</scope>
    <source>
        <strain evidence="1 2">LMG 22410</strain>
    </source>
</reference>
<keyword evidence="2" id="KW-1185">Reference proteome</keyword>
<dbReference type="Proteomes" id="UP000195787">
    <property type="component" value="Unassembled WGS sequence"/>
</dbReference>
<gene>
    <name evidence="1" type="ORF">CZ674_11530</name>
</gene>
<sequence length="73" mass="7913">MEKFLGNAPYLSDEHLPSIVSLQAIAEELDSGKVTPAMLAQFGLTHRALLKANPEAAAHDDEVDQIIERARAS</sequence>
<proteinExistence type="predicted"/>